<sequence length="182" mass="20506">MASEDNESGIVDRLKDKLNRMLGRKESEPFDISFKGKTDSPSARAAFRIHVNNMQIVCRDPRVKCRINDISANGIGFTSSKEFPVGEIIESVLLWSGKPILKDLKLKVVRRKEKLVGCEFHELDKNQDKVVSKIVVAAQKRAIKCTKLGKKTDDETENEIIKVAKNQAKRGSKKTPTKKIEL</sequence>
<gene>
    <name evidence="2" type="ORF">SAMN05660337_1165</name>
</gene>
<dbReference type="EMBL" id="FNGA01000002">
    <property type="protein sequence ID" value="SDK76845.1"/>
    <property type="molecule type" value="Genomic_DNA"/>
</dbReference>
<dbReference type="SUPFAM" id="SSF141371">
    <property type="entry name" value="PilZ domain-like"/>
    <property type="match status" value="1"/>
</dbReference>
<name>A0A1G9ELG0_9BACT</name>
<dbReference type="RefSeq" id="WP_092159204.1">
    <property type="nucleotide sequence ID" value="NZ_FNGA01000002.1"/>
</dbReference>
<proteinExistence type="predicted"/>
<dbReference type="STRING" id="246191.SAMN05660337_1165"/>
<evidence type="ECO:0000313" key="2">
    <source>
        <dbReference type="EMBL" id="SDK76845.1"/>
    </source>
</evidence>
<evidence type="ECO:0000259" key="1">
    <source>
        <dbReference type="Pfam" id="PF07238"/>
    </source>
</evidence>
<accession>A0A1G9ELG0</accession>
<evidence type="ECO:0000313" key="3">
    <source>
        <dbReference type="Proteomes" id="UP000199053"/>
    </source>
</evidence>
<dbReference type="InterPro" id="IPR009875">
    <property type="entry name" value="PilZ_domain"/>
</dbReference>
<dbReference type="Proteomes" id="UP000199053">
    <property type="component" value="Unassembled WGS sequence"/>
</dbReference>
<dbReference type="OrthoDB" id="5456874at2"/>
<dbReference type="Gene3D" id="2.40.10.220">
    <property type="entry name" value="predicted glycosyltransferase like domains"/>
    <property type="match status" value="1"/>
</dbReference>
<feature type="domain" description="PilZ" evidence="1">
    <location>
        <begin position="54"/>
        <end position="131"/>
    </location>
</feature>
<protein>
    <submittedName>
        <fullName evidence="2">PilZ domain-containing protein</fullName>
    </submittedName>
</protein>
<dbReference type="GO" id="GO:0035438">
    <property type="term" value="F:cyclic-di-GMP binding"/>
    <property type="evidence" value="ECO:0007669"/>
    <property type="project" value="InterPro"/>
</dbReference>
<dbReference type="Pfam" id="PF07238">
    <property type="entry name" value="PilZ"/>
    <property type="match status" value="1"/>
</dbReference>
<reference evidence="3" key="1">
    <citation type="submission" date="2016-10" db="EMBL/GenBank/DDBJ databases">
        <authorList>
            <person name="Varghese N."/>
            <person name="Submissions S."/>
        </authorList>
    </citation>
    <scope>NUCLEOTIDE SEQUENCE [LARGE SCALE GENOMIC DNA]</scope>
    <source>
        <strain evidence="3">DSM 16995</strain>
    </source>
</reference>
<dbReference type="AlphaFoldDB" id="A0A1G9ELG0"/>
<keyword evidence="3" id="KW-1185">Reference proteome</keyword>
<organism evidence="2 3">
    <name type="scientific">Maridesulfovibrio ferrireducens</name>
    <dbReference type="NCBI Taxonomy" id="246191"/>
    <lineage>
        <taxon>Bacteria</taxon>
        <taxon>Pseudomonadati</taxon>
        <taxon>Thermodesulfobacteriota</taxon>
        <taxon>Desulfovibrionia</taxon>
        <taxon>Desulfovibrionales</taxon>
        <taxon>Desulfovibrionaceae</taxon>
        <taxon>Maridesulfovibrio</taxon>
    </lineage>
</organism>